<keyword evidence="8 10" id="KW-0472">Membrane</keyword>
<evidence type="ECO:0000256" key="9">
    <source>
        <dbReference type="ARBA" id="ARBA00024807"/>
    </source>
</evidence>
<dbReference type="PANTHER" id="PTHR31961">
    <property type="entry name" value="SENSITIVE TO HIGH EXPRESSION PROTEIN 9, MITOCHONDRIAL"/>
    <property type="match status" value="1"/>
</dbReference>
<gene>
    <name evidence="13" type="ORF">B0T11DRAFT_278501</name>
</gene>
<comment type="caution">
    <text evidence="13">The sequence shown here is derived from an EMBL/GenBank/DDBJ whole genome shotgun (WGS) entry which is preliminary data.</text>
</comment>
<feature type="region of interest" description="Disordered" evidence="12">
    <location>
        <begin position="54"/>
        <end position="132"/>
    </location>
</feature>
<feature type="coiled-coil region" evidence="11">
    <location>
        <begin position="163"/>
        <end position="190"/>
    </location>
</feature>
<keyword evidence="5 10" id="KW-1133">Transmembrane helix</keyword>
<dbReference type="AlphaFoldDB" id="A0A8K0TTE8"/>
<accession>A0A8K0TTE8</accession>
<keyword evidence="4 10" id="KW-0809">Transit peptide</keyword>
<sequence>MQPLARAAAWPALSRGLVSRLTLSSTGLPAPTLAHRNPGPYGLVARQFSTSPLLKLQPPKSHEPKPEADQAATTPLESHLPSDSTTSSSSSTSYSTESADPKSPSEDTTTKPSNDNTKPSTTSQQPSPASPLTISIPRLIDTLQARLLTASQTLNDITGYTDIERIKAQNTTLESRLQTAHEDLRQARTAYKSSTALRASTQREVTTLLARKETWSPLDVERFTELYRRDHTLEQEVAAAAERLNDAESDQQRLSQDLMAGMLRRYHEEQIWSDRIRRASTWGTWGLMGVNVLLFIVLQVFAEPWRRRRLVRAVVEEEKDVLQSVREELAAVRGALTAAAATTTPAPTEPVLVEGVEVISDADAIPVVEDTRETVVAAEVPIVEDHPTPASVSWTELLSDPQLARAWASDLYSERRIDFRMKDASILALQAGTTGAAVAASIAILLLKRA</sequence>
<evidence type="ECO:0000256" key="7">
    <source>
        <dbReference type="ARBA" id="ARBA00023128"/>
    </source>
</evidence>
<protein>
    <recommendedName>
        <fullName evidence="10">Sensitive to high expression protein 9, mitochondrial</fullName>
    </recommendedName>
</protein>
<feature type="compositionally biased region" description="Low complexity" evidence="12">
    <location>
        <begin position="82"/>
        <end position="98"/>
    </location>
</feature>
<dbReference type="Proteomes" id="UP000813385">
    <property type="component" value="Unassembled WGS sequence"/>
</dbReference>
<dbReference type="EMBL" id="JAGPXD010000002">
    <property type="protein sequence ID" value="KAH7369262.1"/>
    <property type="molecule type" value="Genomic_DNA"/>
</dbReference>
<evidence type="ECO:0000313" key="13">
    <source>
        <dbReference type="EMBL" id="KAH7369262.1"/>
    </source>
</evidence>
<evidence type="ECO:0000256" key="3">
    <source>
        <dbReference type="ARBA" id="ARBA00022792"/>
    </source>
</evidence>
<evidence type="ECO:0000256" key="12">
    <source>
        <dbReference type="SAM" id="MobiDB-lite"/>
    </source>
</evidence>
<evidence type="ECO:0000313" key="14">
    <source>
        <dbReference type="Proteomes" id="UP000813385"/>
    </source>
</evidence>
<feature type="coiled-coil region" evidence="11">
    <location>
        <begin position="230"/>
        <end position="257"/>
    </location>
</feature>
<evidence type="ECO:0000256" key="10">
    <source>
        <dbReference type="RuleBase" id="RU364128"/>
    </source>
</evidence>
<feature type="transmembrane region" description="Helical" evidence="10">
    <location>
        <begin position="282"/>
        <end position="302"/>
    </location>
</feature>
<keyword evidence="3 10" id="KW-0999">Mitochondrion inner membrane</keyword>
<feature type="compositionally biased region" description="Low complexity" evidence="12">
    <location>
        <begin position="117"/>
        <end position="132"/>
    </location>
</feature>
<organism evidence="13 14">
    <name type="scientific">Plectosphaerella cucumerina</name>
    <dbReference type="NCBI Taxonomy" id="40658"/>
    <lineage>
        <taxon>Eukaryota</taxon>
        <taxon>Fungi</taxon>
        <taxon>Dikarya</taxon>
        <taxon>Ascomycota</taxon>
        <taxon>Pezizomycotina</taxon>
        <taxon>Sordariomycetes</taxon>
        <taxon>Hypocreomycetidae</taxon>
        <taxon>Glomerellales</taxon>
        <taxon>Plectosphaerellaceae</taxon>
        <taxon>Plectosphaerella</taxon>
    </lineage>
</organism>
<feature type="transmembrane region" description="Helical" evidence="10">
    <location>
        <begin position="424"/>
        <end position="447"/>
    </location>
</feature>
<dbReference type="GO" id="GO:0005743">
    <property type="term" value="C:mitochondrial inner membrane"/>
    <property type="evidence" value="ECO:0007669"/>
    <property type="project" value="UniProtKB-SubCell"/>
</dbReference>
<keyword evidence="7 10" id="KW-0496">Mitochondrion</keyword>
<dbReference type="PANTHER" id="PTHR31961:SF3">
    <property type="entry name" value="SENSITIVE TO HIGH EXPRESSION PROTEIN 9, MITOCHONDRIAL"/>
    <property type="match status" value="1"/>
</dbReference>
<evidence type="ECO:0000256" key="4">
    <source>
        <dbReference type="ARBA" id="ARBA00022946"/>
    </source>
</evidence>
<evidence type="ECO:0000256" key="8">
    <source>
        <dbReference type="ARBA" id="ARBA00023136"/>
    </source>
</evidence>
<name>A0A8K0TTE8_9PEZI</name>
<comment type="subcellular location">
    <subcellularLocation>
        <location evidence="10">Mitochondrion inner membrane</location>
        <topology evidence="10">Multi-pass membrane protein</topology>
    </subcellularLocation>
</comment>
<dbReference type="InterPro" id="IPR008839">
    <property type="entry name" value="MDM33_fungi"/>
</dbReference>
<dbReference type="OrthoDB" id="5595506at2759"/>
<evidence type="ECO:0000256" key="5">
    <source>
        <dbReference type="ARBA" id="ARBA00022989"/>
    </source>
</evidence>
<keyword evidence="6 11" id="KW-0175">Coiled coil</keyword>
<keyword evidence="14" id="KW-1185">Reference proteome</keyword>
<comment type="subunit">
    <text evidence="10">Homooligomer.</text>
</comment>
<proteinExistence type="inferred from homology"/>
<evidence type="ECO:0000256" key="1">
    <source>
        <dbReference type="ARBA" id="ARBA00007472"/>
    </source>
</evidence>
<dbReference type="GO" id="GO:0007007">
    <property type="term" value="P:inner mitochondrial membrane organization"/>
    <property type="evidence" value="ECO:0007669"/>
    <property type="project" value="TreeGrafter"/>
</dbReference>
<comment type="similarity">
    <text evidence="1 10">Belongs to the SHE9 family.</text>
</comment>
<comment type="function">
    <text evidence="9">Required for the maintenance of the structure of the mitochondrial inner membrane. Involved in mitochondrial morphology. Causes growth arrest when highly overexpressed.</text>
</comment>
<evidence type="ECO:0000256" key="6">
    <source>
        <dbReference type="ARBA" id="ARBA00023054"/>
    </source>
</evidence>
<feature type="compositionally biased region" description="Basic and acidic residues" evidence="12">
    <location>
        <begin position="99"/>
        <end position="109"/>
    </location>
</feature>
<keyword evidence="2 10" id="KW-0812">Transmembrane</keyword>
<dbReference type="Pfam" id="PF05546">
    <property type="entry name" value="She9_MDM33"/>
    <property type="match status" value="1"/>
</dbReference>
<evidence type="ECO:0000256" key="11">
    <source>
        <dbReference type="SAM" id="Coils"/>
    </source>
</evidence>
<reference evidence="13" key="1">
    <citation type="journal article" date="2021" name="Nat. Commun.">
        <title>Genetic determinants of endophytism in the Arabidopsis root mycobiome.</title>
        <authorList>
            <person name="Mesny F."/>
            <person name="Miyauchi S."/>
            <person name="Thiergart T."/>
            <person name="Pickel B."/>
            <person name="Atanasova L."/>
            <person name="Karlsson M."/>
            <person name="Huettel B."/>
            <person name="Barry K.W."/>
            <person name="Haridas S."/>
            <person name="Chen C."/>
            <person name="Bauer D."/>
            <person name="Andreopoulos W."/>
            <person name="Pangilinan J."/>
            <person name="LaButti K."/>
            <person name="Riley R."/>
            <person name="Lipzen A."/>
            <person name="Clum A."/>
            <person name="Drula E."/>
            <person name="Henrissat B."/>
            <person name="Kohler A."/>
            <person name="Grigoriev I.V."/>
            <person name="Martin F.M."/>
            <person name="Hacquard S."/>
        </authorList>
    </citation>
    <scope>NUCLEOTIDE SEQUENCE</scope>
    <source>
        <strain evidence="13">MPI-CAGE-AT-0016</strain>
    </source>
</reference>
<evidence type="ECO:0000256" key="2">
    <source>
        <dbReference type="ARBA" id="ARBA00022692"/>
    </source>
</evidence>